<proteinExistence type="predicted"/>
<sequence>MANTKDEQRGWDEVECLIDSVLASSPGDDAGDRSLLAGADSLLDALANEDGRLRSRSAEVTAALSVRVDEERAALRDESDDVASRLLVVESLEAEAEELRRAGE</sequence>
<evidence type="ECO:0000313" key="1">
    <source>
        <dbReference type="EMBL" id="EJK60455.1"/>
    </source>
</evidence>
<name>K0S594_THAOC</name>
<accession>K0S594</accession>
<reference evidence="1 2" key="1">
    <citation type="journal article" date="2012" name="Genome Biol.">
        <title>Genome and low-iron response of an oceanic diatom adapted to chronic iron limitation.</title>
        <authorList>
            <person name="Lommer M."/>
            <person name="Specht M."/>
            <person name="Roy A.S."/>
            <person name="Kraemer L."/>
            <person name="Andreson R."/>
            <person name="Gutowska M.A."/>
            <person name="Wolf J."/>
            <person name="Bergner S.V."/>
            <person name="Schilhabel M.B."/>
            <person name="Klostermeier U.C."/>
            <person name="Beiko R.G."/>
            <person name="Rosenstiel P."/>
            <person name="Hippler M."/>
            <person name="Laroche J."/>
        </authorList>
    </citation>
    <scope>NUCLEOTIDE SEQUENCE [LARGE SCALE GENOMIC DNA]</scope>
    <source>
        <strain evidence="1 2">CCMP1005</strain>
    </source>
</reference>
<dbReference type="AlphaFoldDB" id="K0S594"/>
<gene>
    <name evidence="1" type="ORF">THAOC_19190</name>
</gene>
<comment type="caution">
    <text evidence="1">The sequence shown here is derived from an EMBL/GenBank/DDBJ whole genome shotgun (WGS) entry which is preliminary data.</text>
</comment>
<organism evidence="1 2">
    <name type="scientific">Thalassiosira oceanica</name>
    <name type="common">Marine diatom</name>
    <dbReference type="NCBI Taxonomy" id="159749"/>
    <lineage>
        <taxon>Eukaryota</taxon>
        <taxon>Sar</taxon>
        <taxon>Stramenopiles</taxon>
        <taxon>Ochrophyta</taxon>
        <taxon>Bacillariophyta</taxon>
        <taxon>Coscinodiscophyceae</taxon>
        <taxon>Thalassiosirophycidae</taxon>
        <taxon>Thalassiosirales</taxon>
        <taxon>Thalassiosiraceae</taxon>
        <taxon>Thalassiosira</taxon>
    </lineage>
</organism>
<dbReference type="Proteomes" id="UP000266841">
    <property type="component" value="Unassembled WGS sequence"/>
</dbReference>
<feature type="non-terminal residue" evidence="1">
    <location>
        <position position="104"/>
    </location>
</feature>
<protein>
    <submittedName>
        <fullName evidence="1">Uncharacterized protein</fullName>
    </submittedName>
</protein>
<dbReference type="EMBL" id="AGNL01021078">
    <property type="protein sequence ID" value="EJK60455.1"/>
    <property type="molecule type" value="Genomic_DNA"/>
</dbReference>
<evidence type="ECO:0000313" key="2">
    <source>
        <dbReference type="Proteomes" id="UP000266841"/>
    </source>
</evidence>
<keyword evidence="2" id="KW-1185">Reference proteome</keyword>